<keyword evidence="1" id="KW-0812">Transmembrane</keyword>
<dbReference type="AlphaFoldDB" id="A0A3R8WXH5"/>
<evidence type="ECO:0000256" key="1">
    <source>
        <dbReference type="SAM" id="Phobius"/>
    </source>
</evidence>
<organism evidence="2 3">
    <name type="scientific">Streptomyces griseofuscus</name>
    <dbReference type="NCBI Taxonomy" id="146922"/>
    <lineage>
        <taxon>Bacteria</taxon>
        <taxon>Bacillati</taxon>
        <taxon>Actinomycetota</taxon>
        <taxon>Actinomycetes</taxon>
        <taxon>Kitasatosporales</taxon>
        <taxon>Streptomycetaceae</taxon>
        <taxon>Streptomyces</taxon>
    </lineage>
</organism>
<dbReference type="EMBL" id="PDES01000002">
    <property type="protein sequence ID" value="RRQ88720.1"/>
    <property type="molecule type" value="Genomic_DNA"/>
</dbReference>
<feature type="transmembrane region" description="Helical" evidence="1">
    <location>
        <begin position="47"/>
        <end position="67"/>
    </location>
</feature>
<accession>A0A3R8WXH5</accession>
<comment type="caution">
    <text evidence="2">The sequence shown here is derived from an EMBL/GenBank/DDBJ whole genome shotgun (WGS) entry which is preliminary data.</text>
</comment>
<keyword evidence="3" id="KW-1185">Reference proteome</keyword>
<gene>
    <name evidence="2" type="ORF">CQW44_06220</name>
</gene>
<proteinExistence type="predicted"/>
<name>A0A3R8WXH5_9ACTN</name>
<sequence>MKVPARIQNFGNSVAGTPGSVRHSLVVLGTVAVGAEVLLALADGAAAAATGFALVTAVALVLVRYAAGGGAQDSDHRKRVRLLGSHAPALGGWRRIVAKTFADDSEAHLRTVMRPQLQRLFAARLAERHGVVMHRDPRRARALVGAELWPWIDPRASAPRPTLPEPVLRALLDRLEALWPAAPGPTPRPAHPHPSP</sequence>
<keyword evidence="1" id="KW-1133">Transmembrane helix</keyword>
<keyword evidence="1" id="KW-0472">Membrane</keyword>
<feature type="transmembrane region" description="Helical" evidence="1">
    <location>
        <begin position="21"/>
        <end position="41"/>
    </location>
</feature>
<evidence type="ECO:0000313" key="3">
    <source>
        <dbReference type="Proteomes" id="UP000276379"/>
    </source>
</evidence>
<evidence type="ECO:0000313" key="2">
    <source>
        <dbReference type="EMBL" id="RRQ88720.1"/>
    </source>
</evidence>
<protein>
    <submittedName>
        <fullName evidence="2">Uncharacterized protein</fullName>
    </submittedName>
</protein>
<dbReference type="Proteomes" id="UP000276379">
    <property type="component" value="Unassembled WGS sequence"/>
</dbReference>
<reference evidence="2 3" key="1">
    <citation type="submission" date="2017-10" db="EMBL/GenBank/DDBJ databases">
        <title>Draft genome of actinobacteria isolated from guarana (Paullinia cupana (Mart.) Ducke.</title>
        <authorList>
            <person name="Siqueira K.A."/>
            <person name="Liotti R.G."/>
            <person name="Mendes T.A."/>
            <person name="Soares M.A."/>
        </authorList>
    </citation>
    <scope>NUCLEOTIDE SEQUENCE [LARGE SCALE GENOMIC DNA]</scope>
    <source>
        <strain evidence="2 3">199</strain>
    </source>
</reference>